<comment type="caution">
    <text evidence="3">The sequence shown here is derived from an EMBL/GenBank/DDBJ whole genome shotgun (WGS) entry which is preliminary data.</text>
</comment>
<name>A0A9P5Q9J8_9AGAR</name>
<reference evidence="3" key="1">
    <citation type="submission" date="2020-11" db="EMBL/GenBank/DDBJ databases">
        <authorList>
            <consortium name="DOE Joint Genome Institute"/>
            <person name="Ahrendt S."/>
            <person name="Riley R."/>
            <person name="Andreopoulos W."/>
            <person name="Labutti K."/>
            <person name="Pangilinan J."/>
            <person name="Ruiz-Duenas F.J."/>
            <person name="Barrasa J.M."/>
            <person name="Sanchez-Garcia M."/>
            <person name="Camarero S."/>
            <person name="Miyauchi S."/>
            <person name="Serrano A."/>
            <person name="Linde D."/>
            <person name="Babiker R."/>
            <person name="Drula E."/>
            <person name="Ayuso-Fernandez I."/>
            <person name="Pacheco R."/>
            <person name="Padilla G."/>
            <person name="Ferreira P."/>
            <person name="Barriuso J."/>
            <person name="Kellner H."/>
            <person name="Castanera R."/>
            <person name="Alfaro M."/>
            <person name="Ramirez L."/>
            <person name="Pisabarro A.G."/>
            <person name="Kuo A."/>
            <person name="Tritt A."/>
            <person name="Lipzen A."/>
            <person name="He G."/>
            <person name="Yan M."/>
            <person name="Ng V."/>
            <person name="Cullen D."/>
            <person name="Martin F."/>
            <person name="Rosso M.-N."/>
            <person name="Henrissat B."/>
            <person name="Hibbett D."/>
            <person name="Martinez A.T."/>
            <person name="Grigoriev I.V."/>
        </authorList>
    </citation>
    <scope>NUCLEOTIDE SEQUENCE</scope>
    <source>
        <strain evidence="3">AH 40177</strain>
    </source>
</reference>
<dbReference type="Proteomes" id="UP000772434">
    <property type="component" value="Unassembled WGS sequence"/>
</dbReference>
<dbReference type="PROSITE" id="PS50142">
    <property type="entry name" value="RNASE_3_2"/>
    <property type="match status" value="1"/>
</dbReference>
<dbReference type="SUPFAM" id="SSF69065">
    <property type="entry name" value="RNase III domain-like"/>
    <property type="match status" value="1"/>
</dbReference>
<feature type="compositionally biased region" description="Polar residues" evidence="1">
    <location>
        <begin position="10"/>
        <end position="23"/>
    </location>
</feature>
<organism evidence="3 4">
    <name type="scientific">Rhodocollybia butyracea</name>
    <dbReference type="NCBI Taxonomy" id="206335"/>
    <lineage>
        <taxon>Eukaryota</taxon>
        <taxon>Fungi</taxon>
        <taxon>Dikarya</taxon>
        <taxon>Basidiomycota</taxon>
        <taxon>Agaricomycotina</taxon>
        <taxon>Agaricomycetes</taxon>
        <taxon>Agaricomycetidae</taxon>
        <taxon>Agaricales</taxon>
        <taxon>Marasmiineae</taxon>
        <taxon>Omphalotaceae</taxon>
        <taxon>Rhodocollybia</taxon>
    </lineage>
</organism>
<dbReference type="AlphaFoldDB" id="A0A9P5Q9J8"/>
<dbReference type="GO" id="GO:0004525">
    <property type="term" value="F:ribonuclease III activity"/>
    <property type="evidence" value="ECO:0007669"/>
    <property type="project" value="InterPro"/>
</dbReference>
<accession>A0A9P5Q9J8</accession>
<evidence type="ECO:0000256" key="1">
    <source>
        <dbReference type="SAM" id="MobiDB-lite"/>
    </source>
</evidence>
<evidence type="ECO:0000259" key="2">
    <source>
        <dbReference type="PROSITE" id="PS50142"/>
    </source>
</evidence>
<keyword evidence="4" id="KW-1185">Reference proteome</keyword>
<proteinExistence type="predicted"/>
<dbReference type="InterPro" id="IPR000999">
    <property type="entry name" value="RNase_III_dom"/>
</dbReference>
<evidence type="ECO:0000313" key="3">
    <source>
        <dbReference type="EMBL" id="KAF9077197.1"/>
    </source>
</evidence>
<protein>
    <recommendedName>
        <fullName evidence="2">RNase III domain-containing protein</fullName>
    </recommendedName>
</protein>
<dbReference type="GO" id="GO:0006396">
    <property type="term" value="P:RNA processing"/>
    <property type="evidence" value="ECO:0007669"/>
    <property type="project" value="InterPro"/>
</dbReference>
<feature type="domain" description="RNase III" evidence="2">
    <location>
        <begin position="75"/>
        <end position="94"/>
    </location>
</feature>
<dbReference type="Gene3D" id="1.10.1520.10">
    <property type="entry name" value="Ribonuclease III domain"/>
    <property type="match status" value="1"/>
</dbReference>
<dbReference type="EMBL" id="JADNRY010000004">
    <property type="protein sequence ID" value="KAF9077197.1"/>
    <property type="molecule type" value="Genomic_DNA"/>
</dbReference>
<dbReference type="InterPro" id="IPR036389">
    <property type="entry name" value="RNase_III_sf"/>
</dbReference>
<feature type="region of interest" description="Disordered" evidence="1">
    <location>
        <begin position="1"/>
        <end position="26"/>
    </location>
</feature>
<dbReference type="OrthoDB" id="416741at2759"/>
<evidence type="ECO:0000313" key="4">
    <source>
        <dbReference type="Proteomes" id="UP000772434"/>
    </source>
</evidence>
<sequence length="158" mass="17643">MIFRSRIRSSNKGDQNLKAQGSGESFEKNESTKQSLYICSLRLELATSEIPFIKSYFQEASPQTIINTGWKFDPPKVLSDVFESIIGAVLIDSGYNYEIVEGSMEDILGILFPAATHSTGSDFDSYSELQCQVSVSGSEKAKFRQARFSLEYPPDFPL</sequence>
<gene>
    <name evidence="3" type="ORF">BDP27DRAFT_600637</name>
</gene>